<proteinExistence type="predicted"/>
<dbReference type="Proteomes" id="UP001497623">
    <property type="component" value="Unassembled WGS sequence"/>
</dbReference>
<protein>
    <submittedName>
        <fullName evidence="1">Uncharacterized protein</fullName>
    </submittedName>
</protein>
<organism evidence="1 2">
    <name type="scientific">Meganyctiphanes norvegica</name>
    <name type="common">Northern krill</name>
    <name type="synonym">Thysanopoda norvegica</name>
    <dbReference type="NCBI Taxonomy" id="48144"/>
    <lineage>
        <taxon>Eukaryota</taxon>
        <taxon>Metazoa</taxon>
        <taxon>Ecdysozoa</taxon>
        <taxon>Arthropoda</taxon>
        <taxon>Crustacea</taxon>
        <taxon>Multicrustacea</taxon>
        <taxon>Malacostraca</taxon>
        <taxon>Eumalacostraca</taxon>
        <taxon>Eucarida</taxon>
        <taxon>Euphausiacea</taxon>
        <taxon>Euphausiidae</taxon>
        <taxon>Meganyctiphanes</taxon>
    </lineage>
</organism>
<evidence type="ECO:0000313" key="2">
    <source>
        <dbReference type="Proteomes" id="UP001497623"/>
    </source>
</evidence>
<comment type="caution">
    <text evidence="1">The sequence shown here is derived from an EMBL/GenBank/DDBJ whole genome shotgun (WGS) entry which is preliminary data.</text>
</comment>
<name>A0AAV2R7S8_MEGNR</name>
<gene>
    <name evidence="1" type="ORF">MNOR_LOCUS20954</name>
</gene>
<keyword evidence="2" id="KW-1185">Reference proteome</keyword>
<reference evidence="1 2" key="1">
    <citation type="submission" date="2024-05" db="EMBL/GenBank/DDBJ databases">
        <authorList>
            <person name="Wallberg A."/>
        </authorList>
    </citation>
    <scope>NUCLEOTIDE SEQUENCE [LARGE SCALE GENOMIC DNA]</scope>
</reference>
<evidence type="ECO:0000313" key="1">
    <source>
        <dbReference type="EMBL" id="CAL4116327.1"/>
    </source>
</evidence>
<accession>A0AAV2R7S8</accession>
<dbReference type="AlphaFoldDB" id="A0AAV2R7S8"/>
<sequence>MTDELQNGLPESHFGITVEELRTLMEVRGKEGLQKIHQSHSSIDHIAEKLHSHVQDGLTLPERDPGAHEVILSSNKLLPFHLQVLWAAHTDALLISKIHLIMGTSIQVGFSL</sequence>
<feature type="non-terminal residue" evidence="1">
    <location>
        <position position="112"/>
    </location>
</feature>
<dbReference type="EMBL" id="CAXKWB010016506">
    <property type="protein sequence ID" value="CAL4116327.1"/>
    <property type="molecule type" value="Genomic_DNA"/>
</dbReference>